<accession>A0A8S3T145</accession>
<keyword evidence="3 10" id="KW-0812">Transmembrane</keyword>
<keyword evidence="6 10" id="KW-0472">Membrane</keyword>
<keyword evidence="8" id="KW-0325">Glycoprotein</keyword>
<keyword evidence="5" id="KW-0297">G-protein coupled receptor</keyword>
<dbReference type="InterPro" id="IPR000276">
    <property type="entry name" value="GPCR_Rhodpsn"/>
</dbReference>
<dbReference type="GO" id="GO:0004930">
    <property type="term" value="F:G protein-coupled receptor activity"/>
    <property type="evidence" value="ECO:0007669"/>
    <property type="project" value="UniProtKB-KW"/>
</dbReference>
<keyword evidence="9" id="KW-0807">Transducer</keyword>
<feature type="transmembrane region" description="Helical" evidence="10">
    <location>
        <begin position="87"/>
        <end position="106"/>
    </location>
</feature>
<evidence type="ECO:0000256" key="1">
    <source>
        <dbReference type="ARBA" id="ARBA00004651"/>
    </source>
</evidence>
<comment type="caution">
    <text evidence="12">The sequence shown here is derived from an EMBL/GenBank/DDBJ whole genome shotgun (WGS) entry which is preliminary data.</text>
</comment>
<dbReference type="Gene3D" id="1.20.1070.10">
    <property type="entry name" value="Rhodopsin 7-helix transmembrane proteins"/>
    <property type="match status" value="1"/>
</dbReference>
<evidence type="ECO:0000313" key="12">
    <source>
        <dbReference type="EMBL" id="CAG2224313.1"/>
    </source>
</evidence>
<dbReference type="PROSITE" id="PS50262">
    <property type="entry name" value="G_PROTEIN_RECEP_F1_2"/>
    <property type="match status" value="1"/>
</dbReference>
<evidence type="ECO:0000256" key="6">
    <source>
        <dbReference type="ARBA" id="ARBA00023136"/>
    </source>
</evidence>
<evidence type="ECO:0000259" key="11">
    <source>
        <dbReference type="PROSITE" id="PS50262"/>
    </source>
</evidence>
<evidence type="ECO:0000256" key="5">
    <source>
        <dbReference type="ARBA" id="ARBA00023040"/>
    </source>
</evidence>
<dbReference type="CDD" id="cd00637">
    <property type="entry name" value="7tm_classA_rhodopsin-like"/>
    <property type="match status" value="1"/>
</dbReference>
<dbReference type="OrthoDB" id="6122750at2759"/>
<dbReference type="PANTHER" id="PTHR24246:SF27">
    <property type="entry name" value="ADENOSINE RECEPTOR, ISOFORM A"/>
    <property type="match status" value="1"/>
</dbReference>
<dbReference type="Proteomes" id="UP000683360">
    <property type="component" value="Unassembled WGS sequence"/>
</dbReference>
<dbReference type="GO" id="GO:0005886">
    <property type="term" value="C:plasma membrane"/>
    <property type="evidence" value="ECO:0007669"/>
    <property type="project" value="UniProtKB-SubCell"/>
</dbReference>
<evidence type="ECO:0000256" key="7">
    <source>
        <dbReference type="ARBA" id="ARBA00023170"/>
    </source>
</evidence>
<dbReference type="SMART" id="SM01381">
    <property type="entry name" value="7TM_GPCR_Srsx"/>
    <property type="match status" value="1"/>
</dbReference>
<evidence type="ECO:0000256" key="9">
    <source>
        <dbReference type="ARBA" id="ARBA00023224"/>
    </source>
</evidence>
<keyword evidence="4 10" id="KW-1133">Transmembrane helix</keyword>
<reference evidence="12" key="1">
    <citation type="submission" date="2021-03" db="EMBL/GenBank/DDBJ databases">
        <authorList>
            <person name="Bekaert M."/>
        </authorList>
    </citation>
    <scope>NUCLEOTIDE SEQUENCE</scope>
</reference>
<evidence type="ECO:0000313" key="13">
    <source>
        <dbReference type="Proteomes" id="UP000683360"/>
    </source>
</evidence>
<sequence>MSKFEKLVINLSISDIFFLVEVITYIILKELDTELDIEYKYACLSVTNLTAGTYIFSLFQCFLICLERLNATFAVEINTIRRITSNKGIAIGCIACHIGSVLQTVVDFLFQTNLPTCNTSDSTAKLALVIPMTLLCSCTVLIYLVTMVRVYRRQNNQPASSNSTLVEQMTTKALKTLSVVVLITLIANIPSCIIAFYSEIFGRTENITRWIFYCKYLIMINPLLDPIIYAFRLQEFRQQISKVICSKTDRPTEPRSESRNVTFDISI</sequence>
<name>A0A8S3T145_MYTED</name>
<evidence type="ECO:0000256" key="2">
    <source>
        <dbReference type="ARBA" id="ARBA00022475"/>
    </source>
</evidence>
<evidence type="ECO:0000256" key="3">
    <source>
        <dbReference type="ARBA" id="ARBA00022692"/>
    </source>
</evidence>
<feature type="transmembrane region" description="Helical" evidence="10">
    <location>
        <begin position="210"/>
        <end position="231"/>
    </location>
</feature>
<keyword evidence="13" id="KW-1185">Reference proteome</keyword>
<dbReference type="PRINTS" id="PR00237">
    <property type="entry name" value="GPCRRHODOPSN"/>
</dbReference>
<feature type="transmembrane region" description="Helical" evidence="10">
    <location>
        <begin position="177"/>
        <end position="198"/>
    </location>
</feature>
<dbReference type="SUPFAM" id="SSF81321">
    <property type="entry name" value="Family A G protein-coupled receptor-like"/>
    <property type="match status" value="1"/>
</dbReference>
<evidence type="ECO:0000256" key="8">
    <source>
        <dbReference type="ARBA" id="ARBA00023180"/>
    </source>
</evidence>
<evidence type="ECO:0000256" key="10">
    <source>
        <dbReference type="SAM" id="Phobius"/>
    </source>
</evidence>
<keyword evidence="2" id="KW-1003">Cell membrane</keyword>
<dbReference type="EMBL" id="CAJPWZ010001801">
    <property type="protein sequence ID" value="CAG2224313.1"/>
    <property type="molecule type" value="Genomic_DNA"/>
</dbReference>
<comment type="subcellular location">
    <subcellularLocation>
        <location evidence="1">Cell membrane</location>
        <topology evidence="1">Multi-pass membrane protein</topology>
    </subcellularLocation>
</comment>
<gene>
    <name evidence="12" type="ORF">MEDL_37518</name>
</gene>
<dbReference type="AlphaFoldDB" id="A0A8S3T145"/>
<evidence type="ECO:0000256" key="4">
    <source>
        <dbReference type="ARBA" id="ARBA00022989"/>
    </source>
</evidence>
<dbReference type="InterPro" id="IPR017452">
    <property type="entry name" value="GPCR_Rhodpsn_7TM"/>
</dbReference>
<proteinExistence type="predicted"/>
<keyword evidence="7" id="KW-0675">Receptor</keyword>
<organism evidence="12 13">
    <name type="scientific">Mytilus edulis</name>
    <name type="common">Blue mussel</name>
    <dbReference type="NCBI Taxonomy" id="6550"/>
    <lineage>
        <taxon>Eukaryota</taxon>
        <taxon>Metazoa</taxon>
        <taxon>Spiralia</taxon>
        <taxon>Lophotrochozoa</taxon>
        <taxon>Mollusca</taxon>
        <taxon>Bivalvia</taxon>
        <taxon>Autobranchia</taxon>
        <taxon>Pteriomorphia</taxon>
        <taxon>Mytilida</taxon>
        <taxon>Mytiloidea</taxon>
        <taxon>Mytilidae</taxon>
        <taxon>Mytilinae</taxon>
        <taxon>Mytilus</taxon>
    </lineage>
</organism>
<protein>
    <submittedName>
        <fullName evidence="12">ADORA2B</fullName>
    </submittedName>
</protein>
<feature type="domain" description="G-protein coupled receptors family 1 profile" evidence="11">
    <location>
        <begin position="1"/>
        <end position="229"/>
    </location>
</feature>
<feature type="transmembrane region" description="Helical" evidence="10">
    <location>
        <begin position="126"/>
        <end position="145"/>
    </location>
</feature>
<dbReference type="PANTHER" id="PTHR24246">
    <property type="entry name" value="OLFACTORY RECEPTOR AND ADENOSINE RECEPTOR"/>
    <property type="match status" value="1"/>
</dbReference>
<feature type="transmembrane region" description="Helical" evidence="10">
    <location>
        <begin position="48"/>
        <end position="66"/>
    </location>
</feature>
<dbReference type="Pfam" id="PF00001">
    <property type="entry name" value="7tm_1"/>
    <property type="match status" value="1"/>
</dbReference>
<feature type="transmembrane region" description="Helical" evidence="10">
    <location>
        <begin position="7"/>
        <end position="28"/>
    </location>
</feature>